<name>A0A8T2L1C3_ASTMX</name>
<dbReference type="AlphaFoldDB" id="A0A8T2L1C3"/>
<reference evidence="1 2" key="1">
    <citation type="submission" date="2021-07" db="EMBL/GenBank/DDBJ databases">
        <authorList>
            <person name="Imarazene B."/>
            <person name="Zahm M."/>
            <person name="Klopp C."/>
            <person name="Cabau C."/>
            <person name="Beille S."/>
            <person name="Jouanno E."/>
            <person name="Castinel A."/>
            <person name="Lluch J."/>
            <person name="Gil L."/>
            <person name="Kuchtly C."/>
            <person name="Lopez Roques C."/>
            <person name="Donnadieu C."/>
            <person name="Parrinello H."/>
            <person name="Journot L."/>
            <person name="Du K."/>
            <person name="Schartl M."/>
            <person name="Retaux S."/>
            <person name="Guiguen Y."/>
        </authorList>
    </citation>
    <scope>NUCLEOTIDE SEQUENCE [LARGE SCALE GENOMIC DNA]</scope>
    <source>
        <strain evidence="1">Pach_M1</strain>
        <tissue evidence="1">Testis</tissue>
    </source>
</reference>
<protein>
    <submittedName>
        <fullName evidence="1">Uncharacterized protein</fullName>
    </submittedName>
</protein>
<gene>
    <name evidence="1" type="ORF">AMEX_G21310</name>
</gene>
<dbReference type="KEGG" id="amex:103024995"/>
<proteinExistence type="predicted"/>
<dbReference type="EMBL" id="JAICCE010000018">
    <property type="protein sequence ID" value="KAG9264959.1"/>
    <property type="molecule type" value="Genomic_DNA"/>
</dbReference>
<accession>A0A8T2L1C3</accession>
<sequence length="262" mass="30574">MPELHRSTLLPEMTLFQDNMHTSMNSAHISDSATSIHFNRKLLFSANQKFISSRGHRLGRLNTTASQTDLWNIKPPDFTPKLYRSLSLPQIKKKTLDPAIPRESLRQTSLFLLPNLEKKMTEPSFIRSYKAPDLLESQLLFVKSGQYPNLPYKNPKPHNFRPCADNMPDMVTTIEKDPGNLKFKSQYLESKIVEPSLCQREELRKIDTFKPAELKWDSKLILPKSPWPPKSASYTRHRRRRGVYSAFMDRVEEKLTRSWMKE</sequence>
<comment type="caution">
    <text evidence="1">The sequence shown here is derived from an EMBL/GenBank/DDBJ whole genome shotgun (WGS) entry which is preliminary data.</text>
</comment>
<evidence type="ECO:0000313" key="1">
    <source>
        <dbReference type="EMBL" id="KAG9264959.1"/>
    </source>
</evidence>
<dbReference type="Proteomes" id="UP000752171">
    <property type="component" value="Unassembled WGS sequence"/>
</dbReference>
<organism evidence="1 2">
    <name type="scientific">Astyanax mexicanus</name>
    <name type="common">Blind cave fish</name>
    <name type="synonym">Astyanax fasciatus mexicanus</name>
    <dbReference type="NCBI Taxonomy" id="7994"/>
    <lineage>
        <taxon>Eukaryota</taxon>
        <taxon>Metazoa</taxon>
        <taxon>Chordata</taxon>
        <taxon>Craniata</taxon>
        <taxon>Vertebrata</taxon>
        <taxon>Euteleostomi</taxon>
        <taxon>Actinopterygii</taxon>
        <taxon>Neopterygii</taxon>
        <taxon>Teleostei</taxon>
        <taxon>Ostariophysi</taxon>
        <taxon>Characiformes</taxon>
        <taxon>Characoidei</taxon>
        <taxon>Acestrorhamphidae</taxon>
        <taxon>Acestrorhamphinae</taxon>
        <taxon>Astyanax</taxon>
    </lineage>
</organism>
<evidence type="ECO:0000313" key="2">
    <source>
        <dbReference type="Proteomes" id="UP000752171"/>
    </source>
</evidence>